<evidence type="ECO:0000313" key="2">
    <source>
        <dbReference type="Proteomes" id="UP001597201"/>
    </source>
</evidence>
<organism evidence="1 2">
    <name type="scientific">Namhaeicola litoreus</name>
    <dbReference type="NCBI Taxonomy" id="1052145"/>
    <lineage>
        <taxon>Bacteria</taxon>
        <taxon>Pseudomonadati</taxon>
        <taxon>Bacteroidota</taxon>
        <taxon>Flavobacteriia</taxon>
        <taxon>Flavobacteriales</taxon>
        <taxon>Flavobacteriaceae</taxon>
        <taxon>Namhaeicola</taxon>
    </lineage>
</organism>
<accession>A0ABW3Y353</accession>
<proteinExistence type="predicted"/>
<dbReference type="EC" id="3.6.1.57" evidence="1"/>
<dbReference type="Gene3D" id="3.40.50.2000">
    <property type="entry name" value="Glycogen Phosphorylase B"/>
    <property type="match status" value="1"/>
</dbReference>
<comment type="caution">
    <text evidence="1">The sequence shown here is derived from an EMBL/GenBank/DDBJ whole genome shotgun (WGS) entry which is preliminary data.</text>
</comment>
<protein>
    <submittedName>
        <fullName evidence="1">UDP-2,4-diacetamido-2,4, 6-trideoxy-beta-L-altropyranose hydrolase</fullName>
        <ecNumber evidence="1">3.6.1.57</ecNumber>
    </submittedName>
</protein>
<reference evidence="2" key="1">
    <citation type="journal article" date="2019" name="Int. J. Syst. Evol. Microbiol.">
        <title>The Global Catalogue of Microorganisms (GCM) 10K type strain sequencing project: providing services to taxonomists for standard genome sequencing and annotation.</title>
        <authorList>
            <consortium name="The Broad Institute Genomics Platform"/>
            <consortium name="The Broad Institute Genome Sequencing Center for Infectious Disease"/>
            <person name="Wu L."/>
            <person name="Ma J."/>
        </authorList>
    </citation>
    <scope>NUCLEOTIDE SEQUENCE [LARGE SCALE GENOMIC DNA]</scope>
    <source>
        <strain evidence="2">CCUG 61485</strain>
    </source>
</reference>
<name>A0ABW3Y353_9FLAO</name>
<evidence type="ECO:0000313" key="1">
    <source>
        <dbReference type="EMBL" id="MFD1316089.1"/>
    </source>
</evidence>
<dbReference type="InterPro" id="IPR020023">
    <property type="entry name" value="PseG"/>
</dbReference>
<sequence>MDKPKVIIRVDGNSTIGLGHIYRGIALAEMLRDTFSIIFVTKKDSIQTPIHEAGFEVTLLADTLSFEDEPIWFHKNYTRRNIIVLDGYDFEENYQQQIKKFGFRLIYIDDLVRGVQKADVVINHSPGIKTSDYKVEPYTKLALGLDFALVRRPFLNASCTQSLSSKQFKNVFVSFGGADSNDFSFKVVEQLVKVKDITKIFVLLGAAYKHDQLISLKSEKVKLFKNSSENVVFEIMCKSDFAIVPASTISLELLFLNKPMLLGYFVLNQKNIYHGLIENKMAIPLGDFNKFDFSRLEFNLKSYISKIKKLMLYNNYNSKKNIQQLFE</sequence>
<keyword evidence="2" id="KW-1185">Reference proteome</keyword>
<gene>
    <name evidence="1" type="primary">pseG</name>
    <name evidence="1" type="ORF">ACFQ39_10705</name>
</gene>
<dbReference type="EMBL" id="JBHTMY010000003">
    <property type="protein sequence ID" value="MFD1316089.1"/>
    <property type="molecule type" value="Genomic_DNA"/>
</dbReference>
<dbReference type="GO" id="GO:0016787">
    <property type="term" value="F:hydrolase activity"/>
    <property type="evidence" value="ECO:0007669"/>
    <property type="project" value="UniProtKB-KW"/>
</dbReference>
<keyword evidence="1" id="KW-0378">Hydrolase</keyword>
<dbReference type="Proteomes" id="UP001597201">
    <property type="component" value="Unassembled WGS sequence"/>
</dbReference>
<dbReference type="RefSeq" id="WP_377178876.1">
    <property type="nucleotide sequence ID" value="NZ_JBHTMY010000003.1"/>
</dbReference>
<dbReference type="NCBIfam" id="TIGR03590">
    <property type="entry name" value="PseG"/>
    <property type="match status" value="1"/>
</dbReference>
<dbReference type="Gene3D" id="3.40.50.11190">
    <property type="match status" value="1"/>
</dbReference>